<dbReference type="AlphaFoldDB" id="A0A1G2E4P3"/>
<evidence type="ECO:0000256" key="9">
    <source>
        <dbReference type="NCBIfam" id="TIGR00928"/>
    </source>
</evidence>
<comment type="similarity">
    <text evidence="3">Belongs to the lyase 1 family. Adenylosuccinate lyase subfamily.</text>
</comment>
<dbReference type="InterPro" id="IPR019468">
    <property type="entry name" value="AdenyloSucc_lyase_C"/>
</dbReference>
<evidence type="ECO:0000256" key="1">
    <source>
        <dbReference type="ARBA" id="ARBA00004706"/>
    </source>
</evidence>
<dbReference type="SMART" id="SM00998">
    <property type="entry name" value="ADSL_C"/>
    <property type="match status" value="1"/>
</dbReference>
<sequence>MIERYTLQKMGSLWTDLHKKEMWFRVELAALRAKEQRGDALRGVYESAKSIIITQEILKRADEIEKENDHDLIAFVLAVTELLDESAKRHFHSGLTSFDIEDTALSLILVDCLELITEKMEHLRQVLLKRAEEHRDSLQIGRTHFIHAEPITFGFKLLGWVEVIEWHLERIKSLRAEIGVGKFSGAVGTYVLDPEIEELACGYLGLRPAKISTQILSRDLLAHYSATLVGIANSLDRFATEIRHLAATDIGEVAEFKKPGSKGSSAMPGKSMLRNPIKSENVCGLARVLRGYLIPAFECEIVWGERTLENSSAERIYLPDLNIVLDFMLQRFADTMEKLEVFPKQMEQNLWRTGGIVFAQRIMMKLTEKGMARDKAYDLLEKLALSVDRGTFRTGKGESFSDLVYQNETINGLLVTQEIGECFDPKLTLRHIDYVFGKFGLPRKE</sequence>
<protein>
    <recommendedName>
        <fullName evidence="5 9">Adenylosuccinate lyase</fullName>
        <ecNumber evidence="4 9">4.3.2.2</ecNumber>
    </recommendedName>
</protein>
<dbReference type="UniPathway" id="UPA00075">
    <property type="reaction ID" value="UER00336"/>
</dbReference>
<dbReference type="PRINTS" id="PR00149">
    <property type="entry name" value="FUMRATELYASE"/>
</dbReference>
<evidence type="ECO:0000313" key="11">
    <source>
        <dbReference type="EMBL" id="OGZ20231.1"/>
    </source>
</evidence>
<proteinExistence type="inferred from homology"/>
<evidence type="ECO:0000313" key="12">
    <source>
        <dbReference type="Proteomes" id="UP000178721"/>
    </source>
</evidence>
<dbReference type="InterPro" id="IPR004769">
    <property type="entry name" value="Pur_lyase"/>
</dbReference>
<accession>A0A1G2E4P3</accession>
<dbReference type="EC" id="4.3.2.2" evidence="4 9"/>
<evidence type="ECO:0000256" key="8">
    <source>
        <dbReference type="ARBA" id="ARBA00049115"/>
    </source>
</evidence>
<feature type="domain" description="Adenylosuccinate lyase C-terminal" evidence="10">
    <location>
        <begin position="354"/>
        <end position="440"/>
    </location>
</feature>
<evidence type="ECO:0000256" key="2">
    <source>
        <dbReference type="ARBA" id="ARBA00004734"/>
    </source>
</evidence>
<dbReference type="GO" id="GO:0004018">
    <property type="term" value="F:N6-(1,2-dicarboxyethyl)AMP AMP-lyase (fumarate-forming) activity"/>
    <property type="evidence" value="ECO:0007669"/>
    <property type="project" value="UniProtKB-UniRule"/>
</dbReference>
<dbReference type="Gene3D" id="1.10.40.30">
    <property type="entry name" value="Fumarase/aspartase (C-terminal domain)"/>
    <property type="match status" value="1"/>
</dbReference>
<dbReference type="InterPro" id="IPR008948">
    <property type="entry name" value="L-Aspartase-like"/>
</dbReference>
<dbReference type="InterPro" id="IPR024083">
    <property type="entry name" value="Fumarase/histidase_N"/>
</dbReference>
<evidence type="ECO:0000259" key="10">
    <source>
        <dbReference type="SMART" id="SM00998"/>
    </source>
</evidence>
<dbReference type="Pfam" id="PF10397">
    <property type="entry name" value="ADSL_C"/>
    <property type="match status" value="1"/>
</dbReference>
<comment type="pathway">
    <text evidence="1">Purine metabolism; IMP biosynthesis via de novo pathway; 5-amino-1-(5-phospho-D-ribosyl)imidazole-4-carboxamide from 5-amino-1-(5-phospho-D-ribosyl)imidazole-4-carboxylate: step 2/2.</text>
</comment>
<name>A0A1G2E4P3_9BACT</name>
<dbReference type="CDD" id="cd01360">
    <property type="entry name" value="Adenylsuccinate_lyase_1"/>
    <property type="match status" value="1"/>
</dbReference>
<evidence type="ECO:0000256" key="6">
    <source>
        <dbReference type="ARBA" id="ARBA00023239"/>
    </source>
</evidence>
<dbReference type="InterPro" id="IPR022761">
    <property type="entry name" value="Fumarate_lyase_N"/>
</dbReference>
<dbReference type="InterPro" id="IPR000362">
    <property type="entry name" value="Fumarate_lyase_fam"/>
</dbReference>
<dbReference type="Gene3D" id="1.10.275.10">
    <property type="entry name" value="Fumarase/aspartase (N-terminal domain)"/>
    <property type="match status" value="1"/>
</dbReference>
<keyword evidence="6 11" id="KW-0456">Lyase</keyword>
<dbReference type="Proteomes" id="UP000178721">
    <property type="component" value="Unassembled WGS sequence"/>
</dbReference>
<comment type="catalytic activity">
    <reaction evidence="8">
        <text>N(6)-(1,2-dicarboxyethyl)-AMP = fumarate + AMP</text>
        <dbReference type="Rhea" id="RHEA:16853"/>
        <dbReference type="ChEBI" id="CHEBI:29806"/>
        <dbReference type="ChEBI" id="CHEBI:57567"/>
        <dbReference type="ChEBI" id="CHEBI:456215"/>
        <dbReference type="EC" id="4.3.2.2"/>
    </reaction>
    <physiologicalReaction direction="left-to-right" evidence="8">
        <dbReference type="Rhea" id="RHEA:16854"/>
    </physiologicalReaction>
</comment>
<organism evidence="11 12">
    <name type="scientific">Candidatus Nealsonbacteria bacterium RIFCSPHIGHO2_01_FULL_43_31</name>
    <dbReference type="NCBI Taxonomy" id="1801665"/>
    <lineage>
        <taxon>Bacteria</taxon>
        <taxon>Candidatus Nealsoniibacteriota</taxon>
    </lineage>
</organism>
<evidence type="ECO:0000256" key="3">
    <source>
        <dbReference type="ARBA" id="ARBA00008273"/>
    </source>
</evidence>
<reference evidence="11 12" key="1">
    <citation type="journal article" date="2016" name="Nat. Commun.">
        <title>Thousands of microbial genomes shed light on interconnected biogeochemical processes in an aquifer system.</title>
        <authorList>
            <person name="Anantharaman K."/>
            <person name="Brown C.T."/>
            <person name="Hug L.A."/>
            <person name="Sharon I."/>
            <person name="Castelle C.J."/>
            <person name="Probst A.J."/>
            <person name="Thomas B.C."/>
            <person name="Singh A."/>
            <person name="Wilkins M.J."/>
            <person name="Karaoz U."/>
            <person name="Brodie E.L."/>
            <person name="Williams K.H."/>
            <person name="Hubbard S.S."/>
            <person name="Banfield J.F."/>
        </authorList>
    </citation>
    <scope>NUCLEOTIDE SEQUENCE [LARGE SCALE GENOMIC DNA]</scope>
</reference>
<dbReference type="GO" id="GO:0070626">
    <property type="term" value="F:(S)-2-(5-amino-1-(5-phospho-D-ribosyl)imidazole-4-carboxamido) succinate lyase (fumarate-forming) activity"/>
    <property type="evidence" value="ECO:0007669"/>
    <property type="project" value="TreeGrafter"/>
</dbReference>
<dbReference type="GO" id="GO:0044208">
    <property type="term" value="P:'de novo' AMP biosynthetic process"/>
    <property type="evidence" value="ECO:0007669"/>
    <property type="project" value="UniProtKB-UniPathway"/>
</dbReference>
<evidence type="ECO:0000256" key="4">
    <source>
        <dbReference type="ARBA" id="ARBA00012339"/>
    </source>
</evidence>
<evidence type="ECO:0000256" key="5">
    <source>
        <dbReference type="ARBA" id="ARBA00017058"/>
    </source>
</evidence>
<dbReference type="EMBL" id="MHMA01000021">
    <property type="protein sequence ID" value="OGZ20231.1"/>
    <property type="molecule type" value="Genomic_DNA"/>
</dbReference>
<dbReference type="GO" id="GO:0005829">
    <property type="term" value="C:cytosol"/>
    <property type="evidence" value="ECO:0007669"/>
    <property type="project" value="TreeGrafter"/>
</dbReference>
<dbReference type="PANTHER" id="PTHR43172:SF1">
    <property type="entry name" value="ADENYLOSUCCINATE LYASE"/>
    <property type="match status" value="1"/>
</dbReference>
<gene>
    <name evidence="11" type="ORF">A2654_00625</name>
</gene>
<comment type="catalytic activity">
    <reaction evidence="7">
        <text>(2S)-2-[5-amino-1-(5-phospho-beta-D-ribosyl)imidazole-4-carboxamido]succinate = 5-amino-1-(5-phospho-beta-D-ribosyl)imidazole-4-carboxamide + fumarate</text>
        <dbReference type="Rhea" id="RHEA:23920"/>
        <dbReference type="ChEBI" id="CHEBI:29806"/>
        <dbReference type="ChEBI" id="CHEBI:58443"/>
        <dbReference type="ChEBI" id="CHEBI:58475"/>
        <dbReference type="EC" id="4.3.2.2"/>
    </reaction>
    <physiologicalReaction direction="left-to-right" evidence="7">
        <dbReference type="Rhea" id="RHEA:23921"/>
    </physiologicalReaction>
</comment>
<evidence type="ECO:0000256" key="7">
    <source>
        <dbReference type="ARBA" id="ARBA00024477"/>
    </source>
</evidence>
<dbReference type="SUPFAM" id="SSF48557">
    <property type="entry name" value="L-aspartase-like"/>
    <property type="match status" value="1"/>
</dbReference>
<dbReference type="Pfam" id="PF00206">
    <property type="entry name" value="Lyase_1"/>
    <property type="match status" value="1"/>
</dbReference>
<dbReference type="Gene3D" id="1.20.200.10">
    <property type="entry name" value="Fumarase/aspartase (Central domain)"/>
    <property type="match status" value="1"/>
</dbReference>
<dbReference type="UniPathway" id="UPA00074">
    <property type="reaction ID" value="UER00132"/>
</dbReference>
<comment type="caution">
    <text evidence="11">The sequence shown here is derived from an EMBL/GenBank/DDBJ whole genome shotgun (WGS) entry which is preliminary data.</text>
</comment>
<dbReference type="GO" id="GO:0006189">
    <property type="term" value="P:'de novo' IMP biosynthetic process"/>
    <property type="evidence" value="ECO:0007669"/>
    <property type="project" value="UniProtKB-UniPathway"/>
</dbReference>
<comment type="pathway">
    <text evidence="2">Purine metabolism; AMP biosynthesis via de novo pathway; AMP from IMP: step 2/2.</text>
</comment>
<dbReference type="PANTHER" id="PTHR43172">
    <property type="entry name" value="ADENYLOSUCCINATE LYASE"/>
    <property type="match status" value="1"/>
</dbReference>
<dbReference type="NCBIfam" id="TIGR00928">
    <property type="entry name" value="purB"/>
    <property type="match status" value="1"/>
</dbReference>